<keyword evidence="3" id="KW-1185">Reference proteome</keyword>
<dbReference type="AlphaFoldDB" id="A0A8T0WEK5"/>
<feature type="signal peptide" evidence="1">
    <location>
        <begin position="1"/>
        <end position="24"/>
    </location>
</feature>
<proteinExistence type="predicted"/>
<protein>
    <submittedName>
        <fullName evidence="2">Uncharacterized protein</fullName>
    </submittedName>
</protein>
<dbReference type="Proteomes" id="UP000823388">
    <property type="component" value="Chromosome 2K"/>
</dbReference>
<gene>
    <name evidence="2" type="ORF">PVAP13_2KG436000</name>
</gene>
<evidence type="ECO:0000313" key="3">
    <source>
        <dbReference type="Proteomes" id="UP000823388"/>
    </source>
</evidence>
<accession>A0A8T0WEK5</accession>
<reference evidence="2" key="1">
    <citation type="submission" date="2020-05" db="EMBL/GenBank/DDBJ databases">
        <title>WGS assembly of Panicum virgatum.</title>
        <authorList>
            <person name="Lovell J.T."/>
            <person name="Jenkins J."/>
            <person name="Shu S."/>
            <person name="Juenger T.E."/>
            <person name="Schmutz J."/>
        </authorList>
    </citation>
    <scope>NUCLEOTIDE SEQUENCE</scope>
    <source>
        <strain evidence="2">AP13</strain>
    </source>
</reference>
<feature type="chain" id="PRO_5035897158" evidence="1">
    <location>
        <begin position="25"/>
        <end position="110"/>
    </location>
</feature>
<keyword evidence="1" id="KW-0732">Signal</keyword>
<evidence type="ECO:0000256" key="1">
    <source>
        <dbReference type="SAM" id="SignalP"/>
    </source>
</evidence>
<name>A0A8T0WEK5_PANVG</name>
<comment type="caution">
    <text evidence="2">The sequence shown here is derived from an EMBL/GenBank/DDBJ whole genome shotgun (WGS) entry which is preliminary data.</text>
</comment>
<evidence type="ECO:0000313" key="2">
    <source>
        <dbReference type="EMBL" id="KAG2645638.1"/>
    </source>
</evidence>
<dbReference type="EMBL" id="CM029039">
    <property type="protein sequence ID" value="KAG2645638.1"/>
    <property type="molecule type" value="Genomic_DNA"/>
</dbReference>
<sequence length="110" mass="10769">MAAMASRNAVVLLVLLGVVAQLCSVVPPAAAAGRRALQNLPPQDAVQKPLVQGGLGGEAKPDTCVAGGGNVGPGGQTLASGSVSCQREKVVDQRGSLTAAGQTVNTASLP</sequence>
<organism evidence="2 3">
    <name type="scientific">Panicum virgatum</name>
    <name type="common">Blackwell switchgrass</name>
    <dbReference type="NCBI Taxonomy" id="38727"/>
    <lineage>
        <taxon>Eukaryota</taxon>
        <taxon>Viridiplantae</taxon>
        <taxon>Streptophyta</taxon>
        <taxon>Embryophyta</taxon>
        <taxon>Tracheophyta</taxon>
        <taxon>Spermatophyta</taxon>
        <taxon>Magnoliopsida</taxon>
        <taxon>Liliopsida</taxon>
        <taxon>Poales</taxon>
        <taxon>Poaceae</taxon>
        <taxon>PACMAD clade</taxon>
        <taxon>Panicoideae</taxon>
        <taxon>Panicodae</taxon>
        <taxon>Paniceae</taxon>
        <taxon>Panicinae</taxon>
        <taxon>Panicum</taxon>
        <taxon>Panicum sect. Hiantes</taxon>
    </lineage>
</organism>